<dbReference type="InterPro" id="IPR002401">
    <property type="entry name" value="Cyt_P450_E_grp-I"/>
</dbReference>
<dbReference type="Pfam" id="PF00067">
    <property type="entry name" value="p450"/>
    <property type="match status" value="2"/>
</dbReference>
<keyword evidence="11" id="KW-1185">Reference proteome</keyword>
<evidence type="ECO:0000256" key="4">
    <source>
        <dbReference type="ARBA" id="ARBA00022723"/>
    </source>
</evidence>
<dbReference type="InterPro" id="IPR001128">
    <property type="entry name" value="Cyt_P450"/>
</dbReference>
<reference evidence="10 11" key="1">
    <citation type="journal article" date="2023" name="Insect Mol. Biol.">
        <title>Genome sequencing provides insights into the evolution of gene families encoding plant cell wall-degrading enzymes in longhorned beetles.</title>
        <authorList>
            <person name="Shin N.R."/>
            <person name="Okamura Y."/>
            <person name="Kirsch R."/>
            <person name="Pauchet Y."/>
        </authorList>
    </citation>
    <scope>NUCLEOTIDE SEQUENCE [LARGE SCALE GENOMIC DNA]</scope>
    <source>
        <strain evidence="10">EAD_L_NR</strain>
    </source>
</reference>
<dbReference type="InterPro" id="IPR017972">
    <property type="entry name" value="Cyt_P450_CS"/>
</dbReference>
<dbReference type="InterPro" id="IPR036396">
    <property type="entry name" value="Cyt_P450_sf"/>
</dbReference>
<keyword evidence="7 9" id="KW-0503">Monooxygenase</keyword>
<dbReference type="EMBL" id="JANEYG010000023">
    <property type="protein sequence ID" value="KAJ8918680.1"/>
    <property type="molecule type" value="Genomic_DNA"/>
</dbReference>
<evidence type="ECO:0000256" key="5">
    <source>
        <dbReference type="ARBA" id="ARBA00023002"/>
    </source>
</evidence>
<dbReference type="GO" id="GO:0020037">
    <property type="term" value="F:heme binding"/>
    <property type="evidence" value="ECO:0007669"/>
    <property type="project" value="InterPro"/>
</dbReference>
<evidence type="ECO:0000313" key="11">
    <source>
        <dbReference type="Proteomes" id="UP001159042"/>
    </source>
</evidence>
<evidence type="ECO:0000256" key="3">
    <source>
        <dbReference type="ARBA" id="ARBA00022617"/>
    </source>
</evidence>
<keyword evidence="3 8" id="KW-0349">Heme</keyword>
<evidence type="ECO:0000256" key="6">
    <source>
        <dbReference type="ARBA" id="ARBA00023004"/>
    </source>
</evidence>
<dbReference type="Proteomes" id="UP001159042">
    <property type="component" value="Unassembled WGS sequence"/>
</dbReference>
<keyword evidence="4 8" id="KW-0479">Metal-binding</keyword>
<feature type="binding site" description="axial binding residue" evidence="8">
    <location>
        <position position="389"/>
    </location>
    <ligand>
        <name>heme</name>
        <dbReference type="ChEBI" id="CHEBI:30413"/>
    </ligand>
    <ligandPart>
        <name>Fe</name>
        <dbReference type="ChEBI" id="CHEBI:18248"/>
    </ligandPart>
</feature>
<evidence type="ECO:0000256" key="1">
    <source>
        <dbReference type="ARBA" id="ARBA00001971"/>
    </source>
</evidence>
<evidence type="ECO:0000256" key="8">
    <source>
        <dbReference type="PIRSR" id="PIRSR602401-1"/>
    </source>
</evidence>
<dbReference type="SUPFAM" id="SSF48264">
    <property type="entry name" value="Cytochrome P450"/>
    <property type="match status" value="1"/>
</dbReference>
<dbReference type="PANTHER" id="PTHR24279">
    <property type="entry name" value="CYTOCHROME P450"/>
    <property type="match status" value="1"/>
</dbReference>
<dbReference type="PANTHER" id="PTHR24279:SF120">
    <property type="entry name" value="CYTOCHROME P450"/>
    <property type="match status" value="1"/>
</dbReference>
<evidence type="ECO:0000256" key="7">
    <source>
        <dbReference type="ARBA" id="ARBA00023033"/>
    </source>
</evidence>
<name>A0AAV8VXI8_9CUCU</name>
<sequence length="441" mass="50967">MLSRQFKNVFFSKFHTGPYACFSTVLDFRDMPSPKGWPVVGTTFSLIAAGGPPKLHEYIDKRHKQLGCIFKDNVGPVTAVFLSDPEEIRNVFAQEGKYPFHIKPEPWLVYNDKYDYTRGLFFMDGEEWLHFRKIMNRLLLRGDLSWIEKSCEIASDLLLERIKYYSEKNMEFPDLEKQLYKWSIEVIVSVLLGPNTYKSNNESLQSLLEDLANKVQLVFETTSKLMLYPAKIAEKYRLPAWRRFEKSVKSALESATNTIDILRNKFNSGDGLLFKMEQEEINRNDINRIVKDCDKTAKKTLIRNILRETLRLYPVAPFLTRFLPDTAVVAGYTIPAKTLVVMSIYTSGRDEKYYKNPAVFLPDRWVRNSTHNTVNQQASLPFGMGARSCIGKKIAEAQLQITLSKIINNFNVELCNPRNIDIILKMVAKPSEPLRLKFNKI</sequence>
<dbReference type="GO" id="GO:0016705">
    <property type="term" value="F:oxidoreductase activity, acting on paired donors, with incorporation or reduction of molecular oxygen"/>
    <property type="evidence" value="ECO:0007669"/>
    <property type="project" value="InterPro"/>
</dbReference>
<comment type="similarity">
    <text evidence="2 9">Belongs to the cytochrome P450 family.</text>
</comment>
<evidence type="ECO:0000313" key="10">
    <source>
        <dbReference type="EMBL" id="KAJ8918680.1"/>
    </source>
</evidence>
<dbReference type="Gene3D" id="1.10.630.10">
    <property type="entry name" value="Cytochrome P450"/>
    <property type="match status" value="2"/>
</dbReference>
<dbReference type="PRINTS" id="PR00463">
    <property type="entry name" value="EP450I"/>
</dbReference>
<gene>
    <name evidence="10" type="ORF">NQ315_015000</name>
</gene>
<keyword evidence="6 8" id="KW-0408">Iron</keyword>
<organism evidence="10 11">
    <name type="scientific">Exocentrus adspersus</name>
    <dbReference type="NCBI Taxonomy" id="1586481"/>
    <lineage>
        <taxon>Eukaryota</taxon>
        <taxon>Metazoa</taxon>
        <taxon>Ecdysozoa</taxon>
        <taxon>Arthropoda</taxon>
        <taxon>Hexapoda</taxon>
        <taxon>Insecta</taxon>
        <taxon>Pterygota</taxon>
        <taxon>Neoptera</taxon>
        <taxon>Endopterygota</taxon>
        <taxon>Coleoptera</taxon>
        <taxon>Polyphaga</taxon>
        <taxon>Cucujiformia</taxon>
        <taxon>Chrysomeloidea</taxon>
        <taxon>Cerambycidae</taxon>
        <taxon>Lamiinae</taxon>
        <taxon>Acanthocinini</taxon>
        <taxon>Exocentrus</taxon>
    </lineage>
</organism>
<dbReference type="InterPro" id="IPR050479">
    <property type="entry name" value="CYP11_CYP27_families"/>
</dbReference>
<dbReference type="PRINTS" id="PR00385">
    <property type="entry name" value="P450"/>
</dbReference>
<accession>A0AAV8VXI8</accession>
<dbReference type="PROSITE" id="PS00086">
    <property type="entry name" value="CYTOCHROME_P450"/>
    <property type="match status" value="1"/>
</dbReference>
<comment type="caution">
    <text evidence="10">The sequence shown here is derived from an EMBL/GenBank/DDBJ whole genome shotgun (WGS) entry which is preliminary data.</text>
</comment>
<proteinExistence type="inferred from homology"/>
<evidence type="ECO:0000256" key="9">
    <source>
        <dbReference type="RuleBase" id="RU000461"/>
    </source>
</evidence>
<evidence type="ECO:0000256" key="2">
    <source>
        <dbReference type="ARBA" id="ARBA00010617"/>
    </source>
</evidence>
<keyword evidence="5 9" id="KW-0560">Oxidoreductase</keyword>
<dbReference type="AlphaFoldDB" id="A0AAV8VXI8"/>
<protein>
    <recommendedName>
        <fullName evidence="12">Cytochrome P450</fullName>
    </recommendedName>
</protein>
<evidence type="ECO:0008006" key="12">
    <source>
        <dbReference type="Google" id="ProtNLM"/>
    </source>
</evidence>
<dbReference type="GO" id="GO:0004497">
    <property type="term" value="F:monooxygenase activity"/>
    <property type="evidence" value="ECO:0007669"/>
    <property type="project" value="UniProtKB-KW"/>
</dbReference>
<dbReference type="GO" id="GO:0005506">
    <property type="term" value="F:iron ion binding"/>
    <property type="evidence" value="ECO:0007669"/>
    <property type="project" value="InterPro"/>
</dbReference>
<comment type="cofactor">
    <cofactor evidence="1 8">
        <name>heme</name>
        <dbReference type="ChEBI" id="CHEBI:30413"/>
    </cofactor>
</comment>